<gene>
    <name evidence="2" type="ORF">ACFPJ5_15020</name>
</gene>
<feature type="compositionally biased region" description="Gly residues" evidence="1">
    <location>
        <begin position="462"/>
        <end position="483"/>
    </location>
</feature>
<feature type="compositionally biased region" description="Acidic residues" evidence="1">
    <location>
        <begin position="492"/>
        <end position="514"/>
    </location>
</feature>
<dbReference type="PANTHER" id="PTHR42754:SF1">
    <property type="entry name" value="LIPOPROTEIN"/>
    <property type="match status" value="1"/>
</dbReference>
<feature type="compositionally biased region" description="Low complexity" evidence="1">
    <location>
        <begin position="383"/>
        <end position="413"/>
    </location>
</feature>
<dbReference type="InterPro" id="IPR006311">
    <property type="entry name" value="TAT_signal"/>
</dbReference>
<name>A0ABD5RDX7_9EURY</name>
<organism evidence="2 3">
    <name type="scientific">Salinirubrum litoreum</name>
    <dbReference type="NCBI Taxonomy" id="1126234"/>
    <lineage>
        <taxon>Archaea</taxon>
        <taxon>Methanobacteriati</taxon>
        <taxon>Methanobacteriota</taxon>
        <taxon>Stenosarchaea group</taxon>
        <taxon>Halobacteria</taxon>
        <taxon>Halobacteriales</taxon>
        <taxon>Haloferacaceae</taxon>
        <taxon>Salinirubrum</taxon>
    </lineage>
</organism>
<dbReference type="EMBL" id="JBHSKX010000002">
    <property type="protein sequence ID" value="MFC5368240.1"/>
    <property type="molecule type" value="Genomic_DNA"/>
</dbReference>
<feature type="region of interest" description="Disordered" evidence="1">
    <location>
        <begin position="380"/>
        <end position="424"/>
    </location>
</feature>
<dbReference type="PANTHER" id="PTHR42754">
    <property type="entry name" value="ENDOGLUCANASE"/>
    <property type="match status" value="1"/>
</dbReference>
<dbReference type="AlphaFoldDB" id="A0ABD5RDX7"/>
<feature type="region of interest" description="Disordered" evidence="1">
    <location>
        <begin position="458"/>
        <end position="544"/>
    </location>
</feature>
<dbReference type="Proteomes" id="UP001596201">
    <property type="component" value="Unassembled WGS sequence"/>
</dbReference>
<evidence type="ECO:0000313" key="2">
    <source>
        <dbReference type="EMBL" id="MFC5368240.1"/>
    </source>
</evidence>
<evidence type="ECO:0000313" key="3">
    <source>
        <dbReference type="Proteomes" id="UP001596201"/>
    </source>
</evidence>
<feature type="compositionally biased region" description="Acidic residues" evidence="1">
    <location>
        <begin position="530"/>
        <end position="544"/>
    </location>
</feature>
<evidence type="ECO:0008006" key="4">
    <source>
        <dbReference type="Google" id="ProtNLM"/>
    </source>
</evidence>
<reference evidence="2 3" key="1">
    <citation type="journal article" date="2019" name="Int. J. Syst. Evol. Microbiol.">
        <title>The Global Catalogue of Microorganisms (GCM) 10K type strain sequencing project: providing services to taxonomists for standard genome sequencing and annotation.</title>
        <authorList>
            <consortium name="The Broad Institute Genomics Platform"/>
            <consortium name="The Broad Institute Genome Sequencing Center for Infectious Disease"/>
            <person name="Wu L."/>
            <person name="Ma J."/>
        </authorList>
    </citation>
    <scope>NUCLEOTIDE SEQUENCE [LARGE SCALE GENOMIC DNA]</scope>
    <source>
        <strain evidence="2 3">CGMCC 1.12237</strain>
    </source>
</reference>
<protein>
    <recommendedName>
        <fullName evidence="4">PQQ-like domain-containing protein</fullName>
    </recommendedName>
</protein>
<dbReference type="InterPro" id="IPR011047">
    <property type="entry name" value="Quinoprotein_ADH-like_sf"/>
</dbReference>
<dbReference type="SUPFAM" id="SSF50998">
    <property type="entry name" value="Quinoprotein alcohol dehydrogenase-like"/>
    <property type="match status" value="1"/>
</dbReference>
<keyword evidence="3" id="KW-1185">Reference proteome</keyword>
<evidence type="ECO:0000256" key="1">
    <source>
        <dbReference type="SAM" id="MobiDB-lite"/>
    </source>
</evidence>
<accession>A0ABD5RDX7</accession>
<dbReference type="RefSeq" id="WP_227230491.1">
    <property type="nucleotide sequence ID" value="NZ_JAJCVJ010000002.1"/>
</dbReference>
<sequence length="544" mass="54940">MQTLTRRDTLRALGVAGVTAASATTASAQATAPGVAWRTRDADTPDLAGLVRLGDGYTYLGTVPAETSDDSRSVVLGRLNAAGEQVWRRTFDSPDGDLTATALTTDAGQYYACGVRTDAEGIPTPFVLALDSEGRERWRLDAAGDMATGIGRVGDAILVVGWRQAEERPIRPALSRYRPNGAELGRRVERRDGIVPTDVVQTADGQYRLVGEQRRTNSPTLVFVADIDERAQFGEIQRFGYLSNATVGGAVPIGESDTLVAGTLGGNQGLVVRLTPDGEKRWETVIDAADTRLTAVDGGVRGPEGSPDAGVVVAGTRTVDGDERPWAARVGSDGGLAWESTYGPSASNTATGVALGDAGRFVLGGPTIVNSAWFVGADPSVSGTPTPTATPTPTDADSPTATGTPTATPTPTGTTPPPGGSGGGFPIGLVGGAAVVGGAIALAGAAVLRRLGGGDDGEDGADGAGGAGGGGNEGSGGDAGGGSEASDRDGDQSSDDGGDEGIEGSETTETEDVDAASGGTERETEGGPGTDDDSEFEFGDDEER</sequence>
<dbReference type="PROSITE" id="PS51318">
    <property type="entry name" value="TAT"/>
    <property type="match status" value="1"/>
</dbReference>
<proteinExistence type="predicted"/>
<comment type="caution">
    <text evidence="2">The sequence shown here is derived from an EMBL/GenBank/DDBJ whole genome shotgun (WGS) entry which is preliminary data.</text>
</comment>